<dbReference type="NCBIfam" id="TIGR00552">
    <property type="entry name" value="nadE"/>
    <property type="match status" value="1"/>
</dbReference>
<feature type="active site" description="Nucleophile; for glutaminase activity" evidence="7">
    <location>
        <position position="173"/>
    </location>
</feature>
<evidence type="ECO:0000256" key="5">
    <source>
        <dbReference type="ARBA" id="ARBA00022840"/>
    </source>
</evidence>
<keyword evidence="4 7" id="KW-0547">Nucleotide-binding</keyword>
<evidence type="ECO:0000313" key="12">
    <source>
        <dbReference type="Proteomes" id="UP000595224"/>
    </source>
</evidence>
<feature type="binding site" evidence="7">
    <location>
        <position position="121"/>
    </location>
    <ligand>
        <name>L-glutamine</name>
        <dbReference type="ChEBI" id="CHEBI:58359"/>
    </ligand>
</feature>
<feature type="binding site" evidence="7">
    <location>
        <position position="476"/>
    </location>
    <ligand>
        <name>ATP</name>
        <dbReference type="ChEBI" id="CHEBI:30616"/>
    </ligand>
</feature>
<dbReference type="SUPFAM" id="SSF52402">
    <property type="entry name" value="Adenine nucleotide alpha hydrolases-like"/>
    <property type="match status" value="1"/>
</dbReference>
<feature type="domain" description="CN hydrolase" evidence="10">
    <location>
        <begin position="6"/>
        <end position="272"/>
    </location>
</feature>
<sequence length="668" mass="73345">MKFGFLRTACASPKLCVADCTSNAHEIINCVKKASGEGISVLVFPELCITGYTCADLFMQATLEEAAVCALKEICEHTRDIPVLFAVGLPLTAGCVRYNTAAVCFKGKVLAVIPKTYIPNYSEFYERRWFTPYDGYAPDSIELGGTLGTVPFGTDIIIRDKSDPLISIAAEICEDAWVPLSPSTRHALAGATIILNLSASNEVVGKAAYRKSLVQSLSAKNMCAYVYADAGHDESTTDMVFSGHNLIALNGTVKAESLPFSECTFTAADLDMERIQRDRLRTTTFAQNASAERGTKAEYRFIDICLEDNIFSKDTGARISGGTDPHPFVPDSAEKRQERCLEVVEMQAEGLAKRLRHIHAKSAVVGLSGGLDSTLALLITARAFDKCGIDRSGILAVTMPAFGTTGRTYRNACSLAVKTGATLKEIDIKESVKKHFDDIGQDESVHDITYENSQARERTQILMDLANMTGAIVIGTGDLSELALGWCTYNGDQMSMYGVNSSIPKTLVRHLVTWFAECAQNKGDIQLSEILKDILDTPVSPELLPPDGSDISQRTEEIVGPYELHDFFLYYVLRWGFSPEKIYFLACDALLGKKADGTGTAYTKEIILKWMRSFYKRFFSQQFKRSCMPDGAKVGTVNLSPRGDWRMPSDAVCSEWLLRLDSIGTTKC</sequence>
<dbReference type="GO" id="GO:0005524">
    <property type="term" value="F:ATP binding"/>
    <property type="evidence" value="ECO:0007669"/>
    <property type="project" value="UniProtKB-UniRule"/>
</dbReference>
<gene>
    <name evidence="7" type="primary">nadE</name>
    <name evidence="11" type="ORF">IWA51_08040</name>
</gene>
<dbReference type="Gene3D" id="3.40.50.620">
    <property type="entry name" value="HUPs"/>
    <property type="match status" value="1"/>
</dbReference>
<dbReference type="PIRSF" id="PIRSF006630">
    <property type="entry name" value="NADS_GAT"/>
    <property type="match status" value="1"/>
</dbReference>
<evidence type="ECO:0000256" key="2">
    <source>
        <dbReference type="ARBA" id="ARBA00007145"/>
    </source>
</evidence>
<dbReference type="InterPro" id="IPR041856">
    <property type="entry name" value="NAD+_synth_C"/>
</dbReference>
<dbReference type="InterPro" id="IPR036526">
    <property type="entry name" value="C-N_Hydrolase_sf"/>
</dbReference>
<evidence type="ECO:0000256" key="6">
    <source>
        <dbReference type="ARBA" id="ARBA00023027"/>
    </source>
</evidence>
<dbReference type="InterPro" id="IPR022310">
    <property type="entry name" value="NAD/GMP_synthase"/>
</dbReference>
<dbReference type="KEGG" id="tper:IWA51_08040"/>
<dbReference type="GO" id="GO:0009435">
    <property type="term" value="P:NAD+ biosynthetic process"/>
    <property type="evidence" value="ECO:0007669"/>
    <property type="project" value="UniProtKB-UniRule"/>
</dbReference>
<keyword evidence="6 7" id="KW-0520">NAD</keyword>
<dbReference type="GO" id="GO:0003952">
    <property type="term" value="F:NAD+ synthase (glutamine-hydrolyzing) activity"/>
    <property type="evidence" value="ECO:0007669"/>
    <property type="project" value="UniProtKB-UniRule"/>
</dbReference>
<feature type="binding site" evidence="7">
    <location>
        <position position="481"/>
    </location>
    <ligand>
        <name>deamido-NAD(+)</name>
        <dbReference type="ChEBI" id="CHEBI:58437"/>
        <note>ligand shared between two neighboring subunits</note>
    </ligand>
</feature>
<dbReference type="AlphaFoldDB" id="A0A7T3RBU3"/>
<dbReference type="SUPFAM" id="SSF56317">
    <property type="entry name" value="Carbon-nitrogen hydrolase"/>
    <property type="match status" value="1"/>
</dbReference>
<evidence type="ECO:0000256" key="3">
    <source>
        <dbReference type="ARBA" id="ARBA00022598"/>
    </source>
</evidence>
<dbReference type="PANTHER" id="PTHR23090:SF9">
    <property type="entry name" value="GLUTAMINE-DEPENDENT NAD(+) SYNTHETASE"/>
    <property type="match status" value="1"/>
</dbReference>
<dbReference type="HAMAP" id="MF_02090">
    <property type="entry name" value="NadE_glutamine_dep"/>
    <property type="match status" value="1"/>
</dbReference>
<feature type="active site" description="For glutaminase activity" evidence="7">
    <location>
        <position position="115"/>
    </location>
</feature>
<comment type="pathway">
    <text evidence="1 7 8">Cofactor biosynthesis; NAD(+) biosynthesis; NAD(+) from deamido-NAD(+) (L-Gln route): step 1/1.</text>
</comment>
<dbReference type="InterPro" id="IPR014729">
    <property type="entry name" value="Rossmann-like_a/b/a_fold"/>
</dbReference>
<organism evidence="11 12">
    <name type="scientific">Treponema peruense</name>
    <dbReference type="NCBI Taxonomy" id="2787628"/>
    <lineage>
        <taxon>Bacteria</taxon>
        <taxon>Pseudomonadati</taxon>
        <taxon>Spirochaetota</taxon>
        <taxon>Spirochaetia</taxon>
        <taxon>Spirochaetales</taxon>
        <taxon>Treponemataceae</taxon>
        <taxon>Treponema</taxon>
    </lineage>
</organism>
<feature type="binding site" evidence="7">
    <location>
        <position position="200"/>
    </location>
    <ligand>
        <name>L-glutamine</name>
        <dbReference type="ChEBI" id="CHEBI:58359"/>
    </ligand>
</feature>
<dbReference type="NCBIfam" id="NF002730">
    <property type="entry name" value="PRK02628.1"/>
    <property type="match status" value="1"/>
</dbReference>
<dbReference type="CDD" id="cd07570">
    <property type="entry name" value="GAT_Gln-NAD-synth"/>
    <property type="match status" value="1"/>
</dbReference>
<feature type="binding site" evidence="7">
    <location>
        <position position="206"/>
    </location>
    <ligand>
        <name>L-glutamine</name>
        <dbReference type="ChEBI" id="CHEBI:58359"/>
    </ligand>
</feature>
<dbReference type="GO" id="GO:0008795">
    <property type="term" value="F:NAD+ synthase activity"/>
    <property type="evidence" value="ECO:0007669"/>
    <property type="project" value="UniProtKB-UniRule"/>
</dbReference>
<feature type="binding site" evidence="7">
    <location>
        <position position="624"/>
    </location>
    <ligand>
        <name>deamido-NAD(+)</name>
        <dbReference type="ChEBI" id="CHEBI:58437"/>
        <note>ligand shared between two neighboring subunits</note>
    </ligand>
</feature>
<comment type="function">
    <text evidence="7">Catalyzes the ATP-dependent amidation of deamido-NAD to form NAD. Uses L-glutamine as a nitrogen source.</text>
</comment>
<dbReference type="Pfam" id="PF02540">
    <property type="entry name" value="NAD_synthase"/>
    <property type="match status" value="1"/>
</dbReference>
<evidence type="ECO:0000256" key="4">
    <source>
        <dbReference type="ARBA" id="ARBA00022741"/>
    </source>
</evidence>
<dbReference type="Proteomes" id="UP000595224">
    <property type="component" value="Chromosome"/>
</dbReference>
<dbReference type="Gene3D" id="1.10.10.1140">
    <property type="entry name" value="Glutamine-dependent NAD+ synthetase, C-terminal domain"/>
    <property type="match status" value="1"/>
</dbReference>
<dbReference type="InterPro" id="IPR003694">
    <property type="entry name" value="NAD_synthase"/>
</dbReference>
<evidence type="ECO:0000256" key="7">
    <source>
        <dbReference type="HAMAP-Rule" id="MF_02090"/>
    </source>
</evidence>
<evidence type="ECO:0000256" key="9">
    <source>
        <dbReference type="RuleBase" id="RU003811"/>
    </source>
</evidence>
<proteinExistence type="inferred from homology"/>
<reference evidence="11 12" key="1">
    <citation type="submission" date="2020-11" db="EMBL/GenBank/DDBJ databases">
        <title>Treponema Peruensis nv. sp., first commensal Treponema isolated from human feces.</title>
        <authorList>
            <person name="Belkhou C."/>
            <person name="Raes J."/>
        </authorList>
    </citation>
    <scope>NUCLEOTIDE SEQUENCE [LARGE SCALE GENOMIC DNA]</scope>
    <source>
        <strain evidence="11 12">RCC2812</strain>
    </source>
</reference>
<feature type="binding site" evidence="7">
    <location>
        <position position="452"/>
    </location>
    <ligand>
        <name>deamido-NAD(+)</name>
        <dbReference type="ChEBI" id="CHEBI:58437"/>
        <note>ligand shared between two neighboring subunits</note>
    </ligand>
</feature>
<dbReference type="Gene3D" id="3.60.110.10">
    <property type="entry name" value="Carbon-nitrogen hydrolase"/>
    <property type="match status" value="1"/>
</dbReference>
<dbReference type="UniPathway" id="UPA00253">
    <property type="reaction ID" value="UER00334"/>
</dbReference>
<evidence type="ECO:0000259" key="10">
    <source>
        <dbReference type="PROSITE" id="PS50263"/>
    </source>
</evidence>
<keyword evidence="3 7" id="KW-0436">Ligase</keyword>
<comment type="similarity">
    <text evidence="9">Belongs to the NAD synthetase family.</text>
</comment>
<protein>
    <recommendedName>
        <fullName evidence="7 8">Glutamine-dependent NAD(+) synthetase</fullName>
        <ecNumber evidence="7 8">6.3.5.1</ecNumber>
    </recommendedName>
    <alternativeName>
        <fullName evidence="7 8">NAD(+) synthase [glutamine-hydrolyzing]</fullName>
    </alternativeName>
</protein>
<dbReference type="GO" id="GO:0005737">
    <property type="term" value="C:cytoplasm"/>
    <property type="evidence" value="ECO:0007669"/>
    <property type="project" value="InterPro"/>
</dbReference>
<dbReference type="InterPro" id="IPR014445">
    <property type="entry name" value="Gln-dep_NAD_synthase"/>
</dbReference>
<comment type="catalytic activity">
    <reaction evidence="7 8">
        <text>deamido-NAD(+) + L-glutamine + ATP + H2O = L-glutamate + AMP + diphosphate + NAD(+) + H(+)</text>
        <dbReference type="Rhea" id="RHEA:24384"/>
        <dbReference type="ChEBI" id="CHEBI:15377"/>
        <dbReference type="ChEBI" id="CHEBI:15378"/>
        <dbReference type="ChEBI" id="CHEBI:29985"/>
        <dbReference type="ChEBI" id="CHEBI:30616"/>
        <dbReference type="ChEBI" id="CHEBI:33019"/>
        <dbReference type="ChEBI" id="CHEBI:57540"/>
        <dbReference type="ChEBI" id="CHEBI:58359"/>
        <dbReference type="ChEBI" id="CHEBI:58437"/>
        <dbReference type="ChEBI" id="CHEBI:456215"/>
        <dbReference type="EC" id="6.3.5.1"/>
    </reaction>
</comment>
<evidence type="ECO:0000256" key="8">
    <source>
        <dbReference type="PIRNR" id="PIRNR006630"/>
    </source>
</evidence>
<dbReference type="InterPro" id="IPR003010">
    <property type="entry name" value="C-N_Hydrolase"/>
</dbReference>
<evidence type="ECO:0000313" key="11">
    <source>
        <dbReference type="EMBL" id="QQA00226.1"/>
    </source>
</evidence>
<dbReference type="RefSeq" id="WP_198442049.1">
    <property type="nucleotide sequence ID" value="NZ_CBCSHE010000001.1"/>
</dbReference>
<dbReference type="PROSITE" id="PS50263">
    <property type="entry name" value="CN_HYDROLASE"/>
    <property type="match status" value="1"/>
</dbReference>
<comment type="similarity">
    <text evidence="2 7 8">In the C-terminal section; belongs to the NAD synthetase family.</text>
</comment>
<accession>A0A7T3RBU3</accession>
<feature type="binding site" evidence="7">
    <location>
        <begin position="486"/>
        <end position="489"/>
    </location>
    <ligand>
        <name>deamido-NAD(+)</name>
        <dbReference type="ChEBI" id="CHEBI:58437"/>
        <note>ligand shared between two neighboring subunits</note>
    </ligand>
</feature>
<dbReference type="PANTHER" id="PTHR23090">
    <property type="entry name" value="NH 3 /GLUTAMINE-DEPENDENT NAD + SYNTHETASE"/>
    <property type="match status" value="1"/>
</dbReference>
<evidence type="ECO:0000256" key="1">
    <source>
        <dbReference type="ARBA" id="ARBA00005188"/>
    </source>
</evidence>
<dbReference type="EMBL" id="CP064936">
    <property type="protein sequence ID" value="QQA00226.1"/>
    <property type="molecule type" value="Genomic_DNA"/>
</dbReference>
<dbReference type="Pfam" id="PF00795">
    <property type="entry name" value="CN_hydrolase"/>
    <property type="match status" value="1"/>
</dbReference>
<dbReference type="EC" id="6.3.5.1" evidence="7 8"/>
<feature type="active site" description="Proton acceptor; for glutaminase activity" evidence="7">
    <location>
        <position position="46"/>
    </location>
</feature>
<feature type="binding site" evidence="7">
    <location>
        <begin position="366"/>
        <end position="373"/>
    </location>
    <ligand>
        <name>ATP</name>
        <dbReference type="ChEBI" id="CHEBI:30616"/>
    </ligand>
</feature>
<dbReference type="GO" id="GO:0004359">
    <property type="term" value="F:glutaminase activity"/>
    <property type="evidence" value="ECO:0007669"/>
    <property type="project" value="InterPro"/>
</dbReference>
<name>A0A7T3RBU3_9SPIR</name>
<keyword evidence="5 7" id="KW-0067">ATP-binding</keyword>
<keyword evidence="12" id="KW-1185">Reference proteome</keyword>
<dbReference type="CDD" id="cd00553">
    <property type="entry name" value="NAD_synthase"/>
    <property type="match status" value="1"/>
</dbReference>